<proteinExistence type="predicted"/>
<dbReference type="InterPro" id="IPR045538">
    <property type="entry name" value="CIS_TMP"/>
</dbReference>
<dbReference type="Proteomes" id="UP001430679">
    <property type="component" value="Unassembled WGS sequence"/>
</dbReference>
<name>A0ABS8MGV6_9FLAO</name>
<organism evidence="1 2">
    <name type="scientific">Flavobacterium piscisymbiosum</name>
    <dbReference type="NCBI Taxonomy" id="2893753"/>
    <lineage>
        <taxon>Bacteria</taxon>
        <taxon>Pseudomonadati</taxon>
        <taxon>Bacteroidota</taxon>
        <taxon>Flavobacteriia</taxon>
        <taxon>Flavobacteriales</taxon>
        <taxon>Flavobacteriaceae</taxon>
        <taxon>Flavobacterium</taxon>
    </lineage>
</organism>
<gene>
    <name evidence="1" type="ORF">LNP81_17075</name>
</gene>
<dbReference type="RefSeq" id="WP_230037911.1">
    <property type="nucleotide sequence ID" value="NZ_JAJJMM010000001.1"/>
</dbReference>
<evidence type="ECO:0000313" key="1">
    <source>
        <dbReference type="EMBL" id="MCC9064722.1"/>
    </source>
</evidence>
<dbReference type="EMBL" id="JAJJMM010000001">
    <property type="protein sequence ID" value="MCC9064722.1"/>
    <property type="molecule type" value="Genomic_DNA"/>
</dbReference>
<keyword evidence="2" id="KW-1185">Reference proteome</keyword>
<dbReference type="Pfam" id="PF19268">
    <property type="entry name" value="CIS_TMP"/>
    <property type="match status" value="1"/>
</dbReference>
<protein>
    <submittedName>
        <fullName evidence="1">Uncharacterized protein</fullName>
    </submittedName>
</protein>
<evidence type="ECO:0000313" key="2">
    <source>
        <dbReference type="Proteomes" id="UP001430679"/>
    </source>
</evidence>
<accession>A0ABS8MGV6</accession>
<comment type="caution">
    <text evidence="1">The sequence shown here is derived from an EMBL/GenBank/DDBJ whole genome shotgun (WGS) entry which is preliminary data.</text>
</comment>
<sequence>MGTPPEYRPSKELKNRATPIKEGIPVRNAGIVLLNDYIIMLFERLKFVEDNRFSSIKNQKKAVQYLQYVVTGLTETDQIYLPLNKILCGLSLTDNVPDTIEISPEDRSLIEGLINAAISYWSEIGDSSIDGFRGNWLVRDGILTEFDKKWELRVDKRAYDMLISRSPFAFSIIKYPWMNKPLHVNWPY</sequence>
<reference evidence="1" key="1">
    <citation type="submission" date="2021-11" db="EMBL/GenBank/DDBJ databases">
        <title>Description of novel Flavobacterium species.</title>
        <authorList>
            <person name="Saticioglu I.B."/>
            <person name="Ay H."/>
            <person name="Altun S."/>
            <person name="Duman M."/>
        </authorList>
    </citation>
    <scope>NUCLEOTIDE SEQUENCE</scope>
    <source>
        <strain evidence="1">F-30</strain>
    </source>
</reference>